<dbReference type="Proteomes" id="UP000765509">
    <property type="component" value="Unassembled WGS sequence"/>
</dbReference>
<comment type="caution">
    <text evidence="1">The sequence shown here is derived from an EMBL/GenBank/DDBJ whole genome shotgun (WGS) entry which is preliminary data.</text>
</comment>
<dbReference type="AlphaFoldDB" id="A0A9Q3GF33"/>
<evidence type="ECO:0000313" key="2">
    <source>
        <dbReference type="Proteomes" id="UP000765509"/>
    </source>
</evidence>
<name>A0A9Q3GF33_9BASI</name>
<proteinExistence type="predicted"/>
<accession>A0A9Q3GF33</accession>
<dbReference type="CDD" id="cd14279">
    <property type="entry name" value="CUE"/>
    <property type="match status" value="1"/>
</dbReference>
<keyword evidence="2" id="KW-1185">Reference proteome</keyword>
<dbReference type="EMBL" id="AVOT02000924">
    <property type="protein sequence ID" value="MBW0464980.1"/>
    <property type="molecule type" value="Genomic_DNA"/>
</dbReference>
<sequence>MFKERFTIPDGYISAILYSLFTKSAKKWYFKMRQDHGKQSWPWWKEKIISKWENNSWTFRMENSFEEVIFNIETDRPMSWLLKQKEILTSLHPDMSETMLHKRSLRKCGGDLENAIRSRFIEPCSTEDYISSMEDLNTREKEMSLIGSKSHLANTCKERQEPIRYKLKNSEDKKEKNHVSLH</sequence>
<protein>
    <submittedName>
        <fullName evidence="1">Uncharacterized protein</fullName>
    </submittedName>
</protein>
<gene>
    <name evidence="1" type="ORF">O181_004695</name>
</gene>
<reference evidence="1" key="1">
    <citation type="submission" date="2021-03" db="EMBL/GenBank/DDBJ databases">
        <title>Draft genome sequence of rust myrtle Austropuccinia psidii MF-1, a brazilian biotype.</title>
        <authorList>
            <person name="Quecine M.C."/>
            <person name="Pachon D.M.R."/>
            <person name="Bonatelli M.L."/>
            <person name="Correr F.H."/>
            <person name="Franceschini L.M."/>
            <person name="Leite T.F."/>
            <person name="Margarido G.R.A."/>
            <person name="Almeida C.A."/>
            <person name="Ferrarezi J.A."/>
            <person name="Labate C.A."/>
        </authorList>
    </citation>
    <scope>NUCLEOTIDE SEQUENCE</scope>
    <source>
        <strain evidence="1">MF-1</strain>
    </source>
</reference>
<organism evidence="1 2">
    <name type="scientific">Austropuccinia psidii MF-1</name>
    <dbReference type="NCBI Taxonomy" id="1389203"/>
    <lineage>
        <taxon>Eukaryota</taxon>
        <taxon>Fungi</taxon>
        <taxon>Dikarya</taxon>
        <taxon>Basidiomycota</taxon>
        <taxon>Pucciniomycotina</taxon>
        <taxon>Pucciniomycetes</taxon>
        <taxon>Pucciniales</taxon>
        <taxon>Sphaerophragmiaceae</taxon>
        <taxon>Austropuccinia</taxon>
    </lineage>
</organism>
<evidence type="ECO:0000313" key="1">
    <source>
        <dbReference type="EMBL" id="MBW0464980.1"/>
    </source>
</evidence>